<dbReference type="Proteomes" id="UP001320702">
    <property type="component" value="Unassembled WGS sequence"/>
</dbReference>
<organism evidence="1 2">
    <name type="scientific">Paracoccus maritimus</name>
    <dbReference type="NCBI Taxonomy" id="2933292"/>
    <lineage>
        <taxon>Bacteria</taxon>
        <taxon>Pseudomonadati</taxon>
        <taxon>Pseudomonadota</taxon>
        <taxon>Alphaproteobacteria</taxon>
        <taxon>Rhodobacterales</taxon>
        <taxon>Paracoccaceae</taxon>
        <taxon>Paracoccus</taxon>
    </lineage>
</organism>
<evidence type="ECO:0000313" key="1">
    <source>
        <dbReference type="EMBL" id="MCT4333149.1"/>
    </source>
</evidence>
<evidence type="ECO:0000313" key="2">
    <source>
        <dbReference type="Proteomes" id="UP001320702"/>
    </source>
</evidence>
<keyword evidence="2" id="KW-1185">Reference proteome</keyword>
<dbReference type="InterPro" id="IPR003737">
    <property type="entry name" value="GlcNAc_PI_deacetylase-related"/>
</dbReference>
<dbReference type="PANTHER" id="PTHR12993:SF29">
    <property type="entry name" value="BLR3841 PROTEIN"/>
    <property type="match status" value="1"/>
</dbReference>
<dbReference type="EMBL" id="JANAVZ010000005">
    <property type="protein sequence ID" value="MCT4333149.1"/>
    <property type="molecule type" value="Genomic_DNA"/>
</dbReference>
<accession>A0ABT2KAY2</accession>
<name>A0ABT2KAY2_9RHOB</name>
<protein>
    <submittedName>
        <fullName evidence="1">PIG-L family deacetylase</fullName>
    </submittedName>
</protein>
<reference evidence="1 2" key="1">
    <citation type="submission" date="2022-04" db="EMBL/GenBank/DDBJ databases">
        <title>Paracoccus sp. YLB-12 draft genome sequence.</title>
        <authorList>
            <person name="Yu L."/>
        </authorList>
    </citation>
    <scope>NUCLEOTIDE SEQUENCE [LARGE SCALE GENOMIC DNA]</scope>
    <source>
        <strain evidence="1 2">YLB-12</strain>
    </source>
</reference>
<dbReference type="Gene3D" id="3.40.50.10320">
    <property type="entry name" value="LmbE-like"/>
    <property type="match status" value="1"/>
</dbReference>
<dbReference type="Pfam" id="PF02585">
    <property type="entry name" value="PIG-L"/>
    <property type="match status" value="1"/>
</dbReference>
<proteinExistence type="predicted"/>
<sequence length="241" mass="26342">MIVFTSLVGQTRDAPAVGISELAGSGDVLVLAPHPDDESLAMGGAIAAASATGRRIHVAVVTDGARSHPNSKSHPPDRLRALRRREVGLAVKILTEGSGVVHWLGYPDMAAPDNQACFAEVETALAPVFADVTAIWTTWNGDPHPDHQRVWRLAQWLTHRHCGVRMFACPVWGRVQRPVAGCGWQGARRFRSQEHRGTKSRAVFAHASQMTDLIRDDPDGFRMPQALARHFIVSDEIFIPS</sequence>
<dbReference type="PANTHER" id="PTHR12993">
    <property type="entry name" value="N-ACETYLGLUCOSAMINYL-PHOSPHATIDYLINOSITOL DE-N-ACETYLASE-RELATED"/>
    <property type="match status" value="1"/>
</dbReference>
<gene>
    <name evidence="1" type="ORF">MU516_09735</name>
</gene>
<dbReference type="SUPFAM" id="SSF102588">
    <property type="entry name" value="LmbE-like"/>
    <property type="match status" value="1"/>
</dbReference>
<dbReference type="InterPro" id="IPR024078">
    <property type="entry name" value="LmbE-like_dom_sf"/>
</dbReference>
<dbReference type="RefSeq" id="WP_260277040.1">
    <property type="nucleotide sequence ID" value="NZ_JANAVZ010000005.1"/>
</dbReference>
<comment type="caution">
    <text evidence="1">The sequence shown here is derived from an EMBL/GenBank/DDBJ whole genome shotgun (WGS) entry which is preliminary data.</text>
</comment>